<dbReference type="OrthoDB" id="2359696at2"/>
<protein>
    <recommendedName>
        <fullName evidence="1">T-Q ester bond containing domain-containing protein</fullName>
    </recommendedName>
</protein>
<dbReference type="RefSeq" id="WP_036073462.1">
    <property type="nucleotide sequence ID" value="NZ_JAASUO010000006.1"/>
</dbReference>
<feature type="domain" description="T-Q ester bond containing" evidence="1">
    <location>
        <begin position="36"/>
        <end position="95"/>
    </location>
</feature>
<dbReference type="AlphaFoldDB" id="A0A4R6ZQQ9"/>
<accession>A0A4R6ZQQ9</accession>
<comment type="caution">
    <text evidence="2">The sequence shown here is derived from an EMBL/GenBank/DDBJ whole genome shotgun (WGS) entry which is preliminary data.</text>
</comment>
<dbReference type="EMBL" id="SNZK01000002">
    <property type="protein sequence ID" value="TDR54554.1"/>
    <property type="molecule type" value="Genomic_DNA"/>
</dbReference>
<dbReference type="InterPro" id="IPR041100">
    <property type="entry name" value="TQ"/>
</dbReference>
<keyword evidence="3" id="KW-1185">Reference proteome</keyword>
<sequence length="100" mass="11012">MATSDIVATHESLTDADQTVTFLIPSRQTFAFETGTDGQYGLYLHPDFKLSNRVVYTDLNLGERYTLEATLVDKVVGALVFTQGTHSFIPTTASGGFLYR</sequence>
<dbReference type="STRING" id="1265846.PROCOU_15474"/>
<dbReference type="Pfam" id="PF18202">
    <property type="entry name" value="TQ"/>
    <property type="match status" value="2"/>
</dbReference>
<proteinExistence type="predicted"/>
<gene>
    <name evidence="2" type="ORF">DFP96_102140</name>
</gene>
<evidence type="ECO:0000259" key="1">
    <source>
        <dbReference type="Pfam" id="PF18202"/>
    </source>
</evidence>
<evidence type="ECO:0000313" key="3">
    <source>
        <dbReference type="Proteomes" id="UP000295558"/>
    </source>
</evidence>
<evidence type="ECO:0000313" key="2">
    <source>
        <dbReference type="EMBL" id="TDR54554.1"/>
    </source>
</evidence>
<dbReference type="NCBIfam" id="NF033903">
    <property type="entry name" value="VaFE_rpt"/>
    <property type="match status" value="1"/>
</dbReference>
<dbReference type="Proteomes" id="UP000295558">
    <property type="component" value="Unassembled WGS sequence"/>
</dbReference>
<organism evidence="2 3">
    <name type="scientific">Listeria rocourtiae</name>
    <dbReference type="NCBI Taxonomy" id="647910"/>
    <lineage>
        <taxon>Bacteria</taxon>
        <taxon>Bacillati</taxon>
        <taxon>Bacillota</taxon>
        <taxon>Bacilli</taxon>
        <taxon>Bacillales</taxon>
        <taxon>Listeriaceae</taxon>
        <taxon>Listeria</taxon>
    </lineage>
</organism>
<reference evidence="2 3" key="1">
    <citation type="submission" date="2019-03" db="EMBL/GenBank/DDBJ databases">
        <title>Genomic Encyclopedia of Type Strains, Phase III (KMG-III): the genomes of soil and plant-associated and newly described type strains.</title>
        <authorList>
            <person name="Whitman W."/>
        </authorList>
    </citation>
    <scope>NUCLEOTIDE SEQUENCE [LARGE SCALE GENOMIC DNA]</scope>
    <source>
        <strain evidence="2 3">CECT 7972</strain>
    </source>
</reference>
<name>A0A4R6ZQQ9_9LIST</name>
<feature type="domain" description="T-Q ester bond containing" evidence="1">
    <location>
        <begin position="3"/>
        <end position="21"/>
    </location>
</feature>